<dbReference type="InterPro" id="IPR041715">
    <property type="entry name" value="HisRS-like_core"/>
</dbReference>
<keyword evidence="9 11" id="KW-0030">Aminoacyl-tRNA synthetase</keyword>
<dbReference type="Pfam" id="PF03129">
    <property type="entry name" value="HGTP_anticodon"/>
    <property type="match status" value="1"/>
</dbReference>
<evidence type="ECO:0000259" key="13">
    <source>
        <dbReference type="PROSITE" id="PS50862"/>
    </source>
</evidence>
<evidence type="ECO:0000256" key="2">
    <source>
        <dbReference type="ARBA" id="ARBA00008226"/>
    </source>
</evidence>
<evidence type="ECO:0000256" key="3">
    <source>
        <dbReference type="ARBA" id="ARBA00011738"/>
    </source>
</evidence>
<gene>
    <name evidence="11" type="primary">hisS</name>
    <name evidence="14" type="ORF">ENU78_06905</name>
</gene>
<dbReference type="InterPro" id="IPR004516">
    <property type="entry name" value="HisRS/HisZ"/>
</dbReference>
<feature type="binding site" evidence="12">
    <location>
        <position position="126"/>
    </location>
    <ligand>
        <name>L-histidine</name>
        <dbReference type="ChEBI" id="CHEBI:57595"/>
    </ligand>
</feature>
<feature type="binding site" evidence="12">
    <location>
        <position position="257"/>
    </location>
    <ligand>
        <name>L-histidine</name>
        <dbReference type="ChEBI" id="CHEBI:57595"/>
    </ligand>
</feature>
<dbReference type="GO" id="GO:0006427">
    <property type="term" value="P:histidyl-tRNA aminoacylation"/>
    <property type="evidence" value="ECO:0007669"/>
    <property type="project" value="UniProtKB-UniRule"/>
</dbReference>
<evidence type="ECO:0000256" key="6">
    <source>
        <dbReference type="ARBA" id="ARBA00022741"/>
    </source>
</evidence>
<dbReference type="NCBIfam" id="TIGR00442">
    <property type="entry name" value="hisS"/>
    <property type="match status" value="1"/>
</dbReference>
<dbReference type="CDD" id="cd00773">
    <property type="entry name" value="HisRS-like_core"/>
    <property type="match status" value="1"/>
</dbReference>
<evidence type="ECO:0000256" key="7">
    <source>
        <dbReference type="ARBA" id="ARBA00022840"/>
    </source>
</evidence>
<dbReference type="AlphaFoldDB" id="A0A7V3ZJL3"/>
<dbReference type="PROSITE" id="PS50862">
    <property type="entry name" value="AA_TRNA_LIGASE_II"/>
    <property type="match status" value="1"/>
</dbReference>
<feature type="binding site" evidence="12">
    <location>
        <position position="130"/>
    </location>
    <ligand>
        <name>L-histidine</name>
        <dbReference type="ChEBI" id="CHEBI:57595"/>
    </ligand>
</feature>
<dbReference type="FunFam" id="3.30.930.10:FF:000005">
    <property type="entry name" value="Histidine--tRNA ligase"/>
    <property type="match status" value="1"/>
</dbReference>
<dbReference type="GO" id="GO:0005524">
    <property type="term" value="F:ATP binding"/>
    <property type="evidence" value="ECO:0007669"/>
    <property type="project" value="UniProtKB-UniRule"/>
</dbReference>
<dbReference type="SUPFAM" id="SSF52954">
    <property type="entry name" value="Class II aaRS ABD-related"/>
    <property type="match status" value="1"/>
</dbReference>
<evidence type="ECO:0000256" key="9">
    <source>
        <dbReference type="ARBA" id="ARBA00023146"/>
    </source>
</evidence>
<comment type="caution">
    <text evidence="14">The sequence shown here is derived from an EMBL/GenBank/DDBJ whole genome shotgun (WGS) entry which is preliminary data.</text>
</comment>
<dbReference type="PANTHER" id="PTHR43707:SF1">
    <property type="entry name" value="HISTIDINE--TRNA LIGASE, MITOCHONDRIAL-RELATED"/>
    <property type="match status" value="1"/>
</dbReference>
<dbReference type="InterPro" id="IPR036621">
    <property type="entry name" value="Anticodon-bd_dom_sf"/>
</dbReference>
<evidence type="ECO:0000256" key="8">
    <source>
        <dbReference type="ARBA" id="ARBA00022917"/>
    </source>
</evidence>
<dbReference type="EC" id="6.1.1.21" evidence="11"/>
<dbReference type="InterPro" id="IPR045864">
    <property type="entry name" value="aa-tRNA-synth_II/BPL/LPL"/>
</dbReference>
<dbReference type="InterPro" id="IPR004154">
    <property type="entry name" value="Anticodon-bd"/>
</dbReference>
<feature type="domain" description="Aminoacyl-transfer RNA synthetases class-II family profile" evidence="13">
    <location>
        <begin position="23"/>
        <end position="325"/>
    </location>
</feature>
<evidence type="ECO:0000256" key="5">
    <source>
        <dbReference type="ARBA" id="ARBA00022598"/>
    </source>
</evidence>
<dbReference type="HAMAP" id="MF_00127">
    <property type="entry name" value="His_tRNA_synth"/>
    <property type="match status" value="1"/>
</dbReference>
<dbReference type="GO" id="GO:0005737">
    <property type="term" value="C:cytoplasm"/>
    <property type="evidence" value="ECO:0007669"/>
    <property type="project" value="UniProtKB-SubCell"/>
</dbReference>
<comment type="catalytic activity">
    <reaction evidence="10 11">
        <text>tRNA(His) + L-histidine + ATP = L-histidyl-tRNA(His) + AMP + diphosphate + H(+)</text>
        <dbReference type="Rhea" id="RHEA:17313"/>
        <dbReference type="Rhea" id="RHEA-COMP:9665"/>
        <dbReference type="Rhea" id="RHEA-COMP:9689"/>
        <dbReference type="ChEBI" id="CHEBI:15378"/>
        <dbReference type="ChEBI" id="CHEBI:30616"/>
        <dbReference type="ChEBI" id="CHEBI:33019"/>
        <dbReference type="ChEBI" id="CHEBI:57595"/>
        <dbReference type="ChEBI" id="CHEBI:78442"/>
        <dbReference type="ChEBI" id="CHEBI:78527"/>
        <dbReference type="ChEBI" id="CHEBI:456215"/>
        <dbReference type="EC" id="6.1.1.21"/>
    </reaction>
</comment>
<dbReference type="InterPro" id="IPR006195">
    <property type="entry name" value="aa-tRNA-synth_II"/>
</dbReference>
<dbReference type="PANTHER" id="PTHR43707">
    <property type="entry name" value="HISTIDYL-TRNA SYNTHETASE"/>
    <property type="match status" value="1"/>
</dbReference>
<dbReference type="Gene3D" id="3.40.50.800">
    <property type="entry name" value="Anticodon-binding domain"/>
    <property type="match status" value="1"/>
</dbReference>
<accession>A0A7V3ZJL3</accession>
<name>A0A7V3ZJL3_DICTH</name>
<keyword evidence="6 11" id="KW-0547">Nucleotide-binding</keyword>
<dbReference type="InterPro" id="IPR015807">
    <property type="entry name" value="His-tRNA-ligase"/>
</dbReference>
<evidence type="ECO:0000256" key="10">
    <source>
        <dbReference type="ARBA" id="ARBA00047639"/>
    </source>
</evidence>
<comment type="similarity">
    <text evidence="2 11">Belongs to the class-II aminoacyl-tRNA synthetase family.</text>
</comment>
<keyword evidence="4 11" id="KW-0963">Cytoplasm</keyword>
<keyword evidence="7 11" id="KW-0067">ATP-binding</keyword>
<comment type="subcellular location">
    <subcellularLocation>
        <location evidence="1 11">Cytoplasm</location>
    </subcellularLocation>
</comment>
<evidence type="ECO:0000313" key="14">
    <source>
        <dbReference type="EMBL" id="HGK24142.1"/>
    </source>
</evidence>
<feature type="binding site" evidence="12">
    <location>
        <begin position="261"/>
        <end position="262"/>
    </location>
    <ligand>
        <name>L-histidine</name>
        <dbReference type="ChEBI" id="CHEBI:57595"/>
    </ligand>
</feature>
<organism evidence="14">
    <name type="scientific">Dictyoglomus thermophilum</name>
    <dbReference type="NCBI Taxonomy" id="14"/>
    <lineage>
        <taxon>Bacteria</taxon>
        <taxon>Pseudomonadati</taxon>
        <taxon>Dictyoglomota</taxon>
        <taxon>Dictyoglomia</taxon>
        <taxon>Dictyoglomales</taxon>
        <taxon>Dictyoglomaceae</taxon>
        <taxon>Dictyoglomus</taxon>
    </lineage>
</organism>
<dbReference type="GO" id="GO:0004821">
    <property type="term" value="F:histidine-tRNA ligase activity"/>
    <property type="evidence" value="ECO:0007669"/>
    <property type="project" value="UniProtKB-UniRule"/>
</dbReference>
<dbReference type="PIRSF" id="PIRSF001549">
    <property type="entry name" value="His-tRNA_synth"/>
    <property type="match status" value="1"/>
</dbReference>
<keyword evidence="8 11" id="KW-0648">Protein biosynthesis</keyword>
<evidence type="ECO:0000256" key="4">
    <source>
        <dbReference type="ARBA" id="ARBA00022490"/>
    </source>
</evidence>
<evidence type="ECO:0000256" key="12">
    <source>
        <dbReference type="PIRSR" id="PIRSR001549-1"/>
    </source>
</evidence>
<dbReference type="Gene3D" id="3.30.930.10">
    <property type="entry name" value="Bira Bifunctional Protein, Domain 2"/>
    <property type="match status" value="1"/>
</dbReference>
<keyword evidence="5 11" id="KW-0436">Ligase</keyword>
<evidence type="ECO:0000256" key="11">
    <source>
        <dbReference type="HAMAP-Rule" id="MF_00127"/>
    </source>
</evidence>
<dbReference type="Pfam" id="PF13393">
    <property type="entry name" value="tRNA-synt_His"/>
    <property type="match status" value="1"/>
</dbReference>
<feature type="binding site" evidence="12">
    <location>
        <position position="112"/>
    </location>
    <ligand>
        <name>L-histidine</name>
        <dbReference type="ChEBI" id="CHEBI:57595"/>
    </ligand>
</feature>
<sequence>MNLGIPRGVQDILPDETPFWHLIENTARNLFEKYNYEEIRTPIFEFTELFIKGTGETTDIVMKEMYTFQDKKGRSLTLRPEGTPGVIRAYLMNKIYATTPIWKVYYIGPMFRYERPQAGRYRQFHQLGVEVLGRKDPYIDFEIINLAIEFLKTLELENLEVEINSLGCTKCRPAYREALKNYFSQYKDILSPIDQERLERNPLRILDSKDEKIIPLKENAPQPLDFLCDDCKNHFERVLNYMNEADLSFKISPKLVRGLDYYTRTVFEITTTSLGAQNAVVGGGRYDNLVETYGGPSTPGLGFALGIERLILLLKQQNKIKIERPPLIFIAIEKEKHVKKAMEIAKSLRTNYRVEMGSPEESLRTQLKWADKLNSDYVIFVNQGIENNILKIKNFKTGEEKEIKIEDIKELQHVVL</sequence>
<protein>
    <recommendedName>
        <fullName evidence="11">Histidine--tRNA ligase</fullName>
        <ecNumber evidence="11">6.1.1.21</ecNumber>
    </recommendedName>
    <alternativeName>
        <fullName evidence="11">Histidyl-tRNA synthetase</fullName>
        <shortName evidence="11">HisRS</shortName>
    </alternativeName>
</protein>
<comment type="subunit">
    <text evidence="3 11">Homodimer.</text>
</comment>
<proteinExistence type="inferred from homology"/>
<dbReference type="EMBL" id="DTDV01000019">
    <property type="protein sequence ID" value="HGK24142.1"/>
    <property type="molecule type" value="Genomic_DNA"/>
</dbReference>
<reference evidence="14" key="1">
    <citation type="journal article" date="2020" name="mSystems">
        <title>Genome- and Community-Level Interaction Insights into Carbon Utilization and Element Cycling Functions of Hydrothermarchaeota in Hydrothermal Sediment.</title>
        <authorList>
            <person name="Zhou Z."/>
            <person name="Liu Y."/>
            <person name="Xu W."/>
            <person name="Pan J."/>
            <person name="Luo Z.H."/>
            <person name="Li M."/>
        </authorList>
    </citation>
    <scope>NUCLEOTIDE SEQUENCE [LARGE SCALE GENOMIC DNA]</scope>
    <source>
        <strain evidence="14">SpSt-70</strain>
    </source>
</reference>
<feature type="binding site" evidence="12">
    <location>
        <begin position="81"/>
        <end position="83"/>
    </location>
    <ligand>
        <name>L-histidine</name>
        <dbReference type="ChEBI" id="CHEBI:57595"/>
    </ligand>
</feature>
<evidence type="ECO:0000256" key="1">
    <source>
        <dbReference type="ARBA" id="ARBA00004496"/>
    </source>
</evidence>
<dbReference type="SUPFAM" id="SSF55681">
    <property type="entry name" value="Class II aaRS and biotin synthetases"/>
    <property type="match status" value="1"/>
</dbReference>